<reference evidence="1 2" key="1">
    <citation type="submission" date="2013-12" db="EMBL/GenBank/DDBJ databases">
        <title>Complete genome sequence of Rhizobium etli bv. mimosae IE4771.</title>
        <authorList>
            <person name="Bustos P."/>
            <person name="Santamaria R.I."/>
            <person name="Lozano L."/>
            <person name="Ormeno-Orrillo E."/>
            <person name="Rogel M.A."/>
            <person name="Romero D."/>
            <person name="Cevallos M.A."/>
            <person name="Martinez-Romero E."/>
            <person name="Gonzalez V."/>
        </authorList>
    </citation>
    <scope>NUCLEOTIDE SEQUENCE [LARGE SCALE GENOMIC DNA]</scope>
    <source>
        <strain evidence="1 2">IE4771</strain>
    </source>
</reference>
<dbReference type="HOGENOM" id="CLU_2495680_0_0_5"/>
<organism evidence="1 2">
    <name type="scientific">Rhizobium etli bv. mimosae str. IE4771</name>
    <dbReference type="NCBI Taxonomy" id="1432050"/>
    <lineage>
        <taxon>Bacteria</taxon>
        <taxon>Pseudomonadati</taxon>
        <taxon>Pseudomonadota</taxon>
        <taxon>Alphaproteobacteria</taxon>
        <taxon>Hyphomicrobiales</taxon>
        <taxon>Rhizobiaceae</taxon>
        <taxon>Rhizobium/Agrobacterium group</taxon>
        <taxon>Rhizobium</taxon>
    </lineage>
</organism>
<dbReference type="AlphaFoldDB" id="A0A060IAU0"/>
<dbReference type="EMBL" id="CP006986">
    <property type="protein sequence ID" value="AIC28791.1"/>
    <property type="molecule type" value="Genomic_DNA"/>
</dbReference>
<protein>
    <submittedName>
        <fullName evidence="1">Uncharacterized protein</fullName>
    </submittedName>
</protein>
<evidence type="ECO:0000313" key="2">
    <source>
        <dbReference type="Proteomes" id="UP000027180"/>
    </source>
</evidence>
<sequence>MHPVGFLSQPVVALGPARSRTGRRNPSHQLTDIEASSVPDRNWLIYLERGLQACFRNRLHKHFARKMCSVRQRDCGSGLRHCAMIE</sequence>
<name>A0A060IAU0_RHIET</name>
<accession>A0A060IAU0</accession>
<dbReference type="Proteomes" id="UP000027180">
    <property type="component" value="Chromosome"/>
</dbReference>
<dbReference type="KEGG" id="rei:IE4771_CH03720"/>
<gene>
    <name evidence="1" type="ORF">IE4771_CH03720</name>
</gene>
<proteinExistence type="predicted"/>
<evidence type="ECO:0000313" key="1">
    <source>
        <dbReference type="EMBL" id="AIC28791.1"/>
    </source>
</evidence>